<dbReference type="GO" id="GO:0046677">
    <property type="term" value="P:response to antibiotic"/>
    <property type="evidence" value="ECO:0007669"/>
    <property type="project" value="InterPro"/>
</dbReference>
<dbReference type="PANTHER" id="PTHR35333:SF3">
    <property type="entry name" value="BETA-LACTAMASE-TYPE TRANSPEPTIDASE FOLD CONTAINING PROTEIN"/>
    <property type="match status" value="1"/>
</dbReference>
<gene>
    <name evidence="3" type="ORF">B7R76_02540</name>
</gene>
<dbReference type="SUPFAM" id="SSF56601">
    <property type="entry name" value="beta-lactamase/transpeptidase-like"/>
    <property type="match status" value="1"/>
</dbReference>
<keyword evidence="1" id="KW-0812">Transmembrane</keyword>
<dbReference type="EMBL" id="NBZD01000001">
    <property type="protein sequence ID" value="PNH19774.1"/>
    <property type="molecule type" value="Genomic_DNA"/>
</dbReference>
<dbReference type="InterPro" id="IPR045155">
    <property type="entry name" value="Beta-lactam_cat"/>
</dbReference>
<dbReference type="Pfam" id="PF13354">
    <property type="entry name" value="Beta-lactamase2"/>
    <property type="match status" value="1"/>
</dbReference>
<feature type="domain" description="Beta-lactamase class A catalytic" evidence="2">
    <location>
        <begin position="167"/>
        <end position="362"/>
    </location>
</feature>
<dbReference type="InterPro" id="IPR012338">
    <property type="entry name" value="Beta-lactam/transpept-like"/>
</dbReference>
<organism evidence="3 4">
    <name type="scientific">Mageeibacillus indolicus</name>
    <dbReference type="NCBI Taxonomy" id="884684"/>
    <lineage>
        <taxon>Bacteria</taxon>
        <taxon>Bacillati</taxon>
        <taxon>Bacillota</taxon>
        <taxon>Clostridia</taxon>
        <taxon>Eubacteriales</taxon>
        <taxon>Oscillospiraceae</taxon>
        <taxon>Mageeibacillus</taxon>
    </lineage>
</organism>
<keyword evidence="3" id="KW-0378">Hydrolase</keyword>
<feature type="transmembrane region" description="Helical" evidence="1">
    <location>
        <begin position="20"/>
        <end position="38"/>
    </location>
</feature>
<name>A0A2J8B4V4_9FIRM</name>
<dbReference type="AlphaFoldDB" id="A0A2J8B4V4"/>
<dbReference type="Proteomes" id="UP000236394">
    <property type="component" value="Unassembled WGS sequence"/>
</dbReference>
<evidence type="ECO:0000259" key="2">
    <source>
        <dbReference type="Pfam" id="PF13354"/>
    </source>
</evidence>
<dbReference type="RefSeq" id="WP_012993326.1">
    <property type="nucleotide sequence ID" value="NZ_NBZD01000001.1"/>
</dbReference>
<sequence length="394" mass="43948">MSKQTFHYKNVYTERTKFRLLYVAVALVCAIVAAILIWQRKDFQSVFSADKAHVPTKQINVATAGSKPPADLAANLSDDISSDFKLPDWSKPDQSKPAQKFASEYENYPYSSQAGLPSVPAPVVQNSTTDEITYSAATIAPLAKEIKTLSNKYNINLNNLSLVWQSVSDQKLSLQINPDYARTAASTIKLPLALILLDQIAEGEFSLQTVLTYESDDYEGGSGTLQYSPIGGHYSLKQLLDFLIVESDNVAARMLMRWLHTYTGHQAMPLIQHTYGLPDNIGVNMATAAAMSKVMLQLITNPKHNKYYDLLRDRMNSRQAVTFIGRLYPDNFEFCHKYGYYNSTYSEVAYIGAKNPFIMSVYLQAGNSDEKNITDFLADLGNICLNYAISLKAS</sequence>
<evidence type="ECO:0000313" key="4">
    <source>
        <dbReference type="Proteomes" id="UP000236394"/>
    </source>
</evidence>
<dbReference type="Gene3D" id="3.40.710.10">
    <property type="entry name" value="DD-peptidase/beta-lactamase superfamily"/>
    <property type="match status" value="1"/>
</dbReference>
<dbReference type="PANTHER" id="PTHR35333">
    <property type="entry name" value="BETA-LACTAMASE"/>
    <property type="match status" value="1"/>
</dbReference>
<evidence type="ECO:0000256" key="1">
    <source>
        <dbReference type="SAM" id="Phobius"/>
    </source>
</evidence>
<dbReference type="GO" id="GO:0030655">
    <property type="term" value="P:beta-lactam antibiotic catabolic process"/>
    <property type="evidence" value="ECO:0007669"/>
    <property type="project" value="InterPro"/>
</dbReference>
<dbReference type="InterPro" id="IPR000871">
    <property type="entry name" value="Beta-lactam_class-A"/>
</dbReference>
<keyword evidence="1" id="KW-1133">Transmembrane helix</keyword>
<dbReference type="GO" id="GO:0008800">
    <property type="term" value="F:beta-lactamase activity"/>
    <property type="evidence" value="ECO:0007669"/>
    <property type="project" value="InterPro"/>
</dbReference>
<reference evidence="4" key="1">
    <citation type="submission" date="2017-04" db="EMBL/GenBank/DDBJ databases">
        <authorList>
            <person name="Bumgarner R.E."/>
            <person name="Fredricks D.N."/>
            <person name="Srinivasan S."/>
        </authorList>
    </citation>
    <scope>NUCLEOTIDE SEQUENCE [LARGE SCALE GENOMIC DNA]</scope>
    <source>
        <strain evidence="4">KA00405</strain>
    </source>
</reference>
<comment type="caution">
    <text evidence="3">The sequence shown here is derived from an EMBL/GenBank/DDBJ whole genome shotgun (WGS) entry which is preliminary data.</text>
</comment>
<keyword evidence="1" id="KW-0472">Membrane</keyword>
<protein>
    <submittedName>
        <fullName evidence="3">Serine hydrolase</fullName>
    </submittedName>
</protein>
<evidence type="ECO:0000313" key="3">
    <source>
        <dbReference type="EMBL" id="PNH19774.1"/>
    </source>
</evidence>
<accession>A0A2J8B4V4</accession>
<proteinExistence type="predicted"/>